<dbReference type="AlphaFoldDB" id="A0A4D7QLS8"/>
<evidence type="ECO:0000313" key="2">
    <source>
        <dbReference type="EMBL" id="QCK86953.1"/>
    </source>
</evidence>
<dbReference type="InterPro" id="IPR020945">
    <property type="entry name" value="DMSO/NO3_reduct_chaperone"/>
</dbReference>
<dbReference type="InterPro" id="IPR010982">
    <property type="entry name" value="Lambda_DNA-bd_dom_sf"/>
</dbReference>
<evidence type="ECO:0000313" key="3">
    <source>
        <dbReference type="Proteomes" id="UP000298588"/>
    </source>
</evidence>
<dbReference type="SUPFAM" id="SSF47413">
    <property type="entry name" value="lambda repressor-like DNA-binding domains"/>
    <property type="match status" value="1"/>
</dbReference>
<dbReference type="EMBL" id="CP039865">
    <property type="protein sequence ID" value="QCK86953.1"/>
    <property type="molecule type" value="Genomic_DNA"/>
</dbReference>
<accession>A0A4D7QLS8</accession>
<gene>
    <name evidence="2" type="ORF">E8L99_14905</name>
</gene>
<organism evidence="2 3">
    <name type="scientific">Phreatobacter aquaticus</name>
    <dbReference type="NCBI Taxonomy" id="2570229"/>
    <lineage>
        <taxon>Bacteria</taxon>
        <taxon>Pseudomonadati</taxon>
        <taxon>Pseudomonadota</taxon>
        <taxon>Alphaproteobacteria</taxon>
        <taxon>Hyphomicrobiales</taxon>
        <taxon>Phreatobacteraceae</taxon>
        <taxon>Phreatobacter</taxon>
    </lineage>
</organism>
<dbReference type="KEGG" id="paqt:E8L99_14905"/>
<dbReference type="Pfam" id="PF02613">
    <property type="entry name" value="Nitrate_red_del"/>
    <property type="match status" value="1"/>
</dbReference>
<name>A0A4D7QLS8_9HYPH</name>
<dbReference type="GO" id="GO:0003677">
    <property type="term" value="F:DNA binding"/>
    <property type="evidence" value="ECO:0007669"/>
    <property type="project" value="InterPro"/>
</dbReference>
<dbReference type="Gene3D" id="1.10.3480.10">
    <property type="entry name" value="TorD-like"/>
    <property type="match status" value="1"/>
</dbReference>
<reference evidence="2 3" key="1">
    <citation type="submission" date="2019-04" db="EMBL/GenBank/DDBJ databases">
        <title>Phreatobacter aquaticus sp. nov.</title>
        <authorList>
            <person name="Choi A."/>
            <person name="Baek K."/>
        </authorList>
    </citation>
    <scope>NUCLEOTIDE SEQUENCE [LARGE SCALE GENOMIC DNA]</scope>
    <source>
        <strain evidence="2 3">NMCR1094</strain>
    </source>
</reference>
<keyword evidence="1" id="KW-0143">Chaperone</keyword>
<dbReference type="InterPro" id="IPR050289">
    <property type="entry name" value="TorD/DmsD_chaperones"/>
</dbReference>
<dbReference type="SUPFAM" id="SSF89155">
    <property type="entry name" value="TorD-like"/>
    <property type="match status" value="1"/>
</dbReference>
<dbReference type="InterPro" id="IPR036411">
    <property type="entry name" value="TorD-like_sf"/>
</dbReference>
<dbReference type="RefSeq" id="WP_137100284.1">
    <property type="nucleotide sequence ID" value="NZ_CP039865.1"/>
</dbReference>
<proteinExistence type="predicted"/>
<keyword evidence="3" id="KW-1185">Reference proteome</keyword>
<protein>
    <submittedName>
        <fullName evidence="2">Molecular chaperone</fullName>
    </submittedName>
</protein>
<dbReference type="PANTHER" id="PTHR34227">
    <property type="entry name" value="CHAPERONE PROTEIN YCDY"/>
    <property type="match status" value="1"/>
</dbReference>
<dbReference type="Gene3D" id="1.10.260.40">
    <property type="entry name" value="lambda repressor-like DNA-binding domains"/>
    <property type="match status" value="1"/>
</dbReference>
<dbReference type="InterPro" id="IPR031856">
    <property type="entry name" value="YdaS_toxin-like"/>
</dbReference>
<dbReference type="OrthoDB" id="8526323at2"/>
<sequence>MSAQSLRDGGLQEAIKAVGGVGALARALGISQPSVSNWQKVPPERVIAIEQISGVARGVLRPDLYPEMRASLAAAMEAAKAEQAAAAEPDDMDRLRAAEYGLLALLLFKAPTAAVLAEVSNLKGDASPLGLAHLALAEAARDTTLEAANRQFFDLFVGLGRGELLPYASYYLTGFLHERPLAEVRADFIRFGIVREDESKEPEDHIALLFDVMAGLALGSFGDGYADEKTFFETHLKPWAARFFADLETIEGRPLYATIGRVGRLFMDIETEAFAFAG</sequence>
<evidence type="ECO:0000256" key="1">
    <source>
        <dbReference type="ARBA" id="ARBA00023186"/>
    </source>
</evidence>
<dbReference type="Proteomes" id="UP000298588">
    <property type="component" value="Chromosome"/>
</dbReference>
<dbReference type="PANTHER" id="PTHR34227:SF1">
    <property type="entry name" value="DIMETHYL SULFOXIDE REDUCTASE CHAPERONE-RELATED"/>
    <property type="match status" value="1"/>
</dbReference>
<dbReference type="Pfam" id="PF15943">
    <property type="entry name" value="YdaS_toxin"/>
    <property type="match status" value="1"/>
</dbReference>